<accession>A0A0A9GLB2</accession>
<name>A0A0A9GLB2_ARUDO</name>
<sequence length="89" mass="9891">MNLLHQPQFLMSPSAQGQNFHFVGVPHNFAPTYPPPPPYSKGTPSPPPPSDKQDTSKASIEIDGDDGAEASRTTKTKRHWTHEEEVRLE</sequence>
<dbReference type="EMBL" id="GBRH01173717">
    <property type="protein sequence ID" value="JAE24179.1"/>
    <property type="molecule type" value="Transcribed_RNA"/>
</dbReference>
<dbReference type="PANTHER" id="PTHR44947">
    <property type="entry name" value="OS05G0501001 PROTEIN"/>
    <property type="match status" value="1"/>
</dbReference>
<reference evidence="2" key="2">
    <citation type="journal article" date="2015" name="Data Brief">
        <title>Shoot transcriptome of the giant reed, Arundo donax.</title>
        <authorList>
            <person name="Barrero R.A."/>
            <person name="Guerrero F.D."/>
            <person name="Moolhuijzen P."/>
            <person name="Goolsby J.A."/>
            <person name="Tidwell J."/>
            <person name="Bellgard S.E."/>
            <person name="Bellgard M.I."/>
        </authorList>
    </citation>
    <scope>NUCLEOTIDE SEQUENCE</scope>
    <source>
        <tissue evidence="2">Shoot tissue taken approximately 20 cm above the soil surface</tissue>
    </source>
</reference>
<evidence type="ECO:0000313" key="2">
    <source>
        <dbReference type="EMBL" id="JAE24179.1"/>
    </source>
</evidence>
<dbReference type="AlphaFoldDB" id="A0A0A9GLB2"/>
<feature type="compositionally biased region" description="Pro residues" evidence="1">
    <location>
        <begin position="32"/>
        <end position="50"/>
    </location>
</feature>
<protein>
    <submittedName>
        <fullName evidence="2">Uncharacterized protein</fullName>
    </submittedName>
</protein>
<feature type="region of interest" description="Disordered" evidence="1">
    <location>
        <begin position="18"/>
        <end position="89"/>
    </location>
</feature>
<evidence type="ECO:0000256" key="1">
    <source>
        <dbReference type="SAM" id="MobiDB-lite"/>
    </source>
</evidence>
<reference evidence="2" key="1">
    <citation type="submission" date="2014-09" db="EMBL/GenBank/DDBJ databases">
        <authorList>
            <person name="Magalhaes I.L.F."/>
            <person name="Oliveira U."/>
            <person name="Santos F.R."/>
            <person name="Vidigal T.H.D.A."/>
            <person name="Brescovit A.D."/>
            <person name="Santos A.J."/>
        </authorList>
    </citation>
    <scope>NUCLEOTIDE SEQUENCE</scope>
    <source>
        <tissue evidence="2">Shoot tissue taken approximately 20 cm above the soil surface</tissue>
    </source>
</reference>
<proteinExistence type="predicted"/>
<organism evidence="2">
    <name type="scientific">Arundo donax</name>
    <name type="common">Giant reed</name>
    <name type="synonym">Donax arundinaceus</name>
    <dbReference type="NCBI Taxonomy" id="35708"/>
    <lineage>
        <taxon>Eukaryota</taxon>
        <taxon>Viridiplantae</taxon>
        <taxon>Streptophyta</taxon>
        <taxon>Embryophyta</taxon>
        <taxon>Tracheophyta</taxon>
        <taxon>Spermatophyta</taxon>
        <taxon>Magnoliopsida</taxon>
        <taxon>Liliopsida</taxon>
        <taxon>Poales</taxon>
        <taxon>Poaceae</taxon>
        <taxon>PACMAD clade</taxon>
        <taxon>Arundinoideae</taxon>
        <taxon>Arundineae</taxon>
        <taxon>Arundo</taxon>
    </lineage>
</organism>
<dbReference type="PANTHER" id="PTHR44947:SF1">
    <property type="entry name" value="OS11G0303800 PROTEIN"/>
    <property type="match status" value="1"/>
</dbReference>